<proteinExistence type="predicted"/>
<organism evidence="1 2">
    <name type="scientific">Plakobranchus ocellatus</name>
    <dbReference type="NCBI Taxonomy" id="259542"/>
    <lineage>
        <taxon>Eukaryota</taxon>
        <taxon>Metazoa</taxon>
        <taxon>Spiralia</taxon>
        <taxon>Lophotrochozoa</taxon>
        <taxon>Mollusca</taxon>
        <taxon>Gastropoda</taxon>
        <taxon>Heterobranchia</taxon>
        <taxon>Euthyneura</taxon>
        <taxon>Panpulmonata</taxon>
        <taxon>Sacoglossa</taxon>
        <taxon>Placobranchoidea</taxon>
        <taxon>Plakobranchidae</taxon>
        <taxon>Plakobranchus</taxon>
    </lineage>
</organism>
<dbReference type="Proteomes" id="UP000735302">
    <property type="component" value="Unassembled WGS sequence"/>
</dbReference>
<gene>
    <name evidence="1" type="ORF">PoB_000190800</name>
</gene>
<evidence type="ECO:0000313" key="1">
    <source>
        <dbReference type="EMBL" id="GFN75402.1"/>
    </source>
</evidence>
<sequence>MVLRKCFPSFCIFYFSDFSDFDYEDSTIVMKPEFLNTETNITVTEGRMAILPCSVRYLGTKESFVYALHFRTYLLTNKLVQPSVLQAHSVDQQMVYQSRLLSSGLGDLTMISLGDFNAAFGSRHEHPALLEPQTVRQLKK</sequence>
<comment type="caution">
    <text evidence="1">The sequence shown here is derived from an EMBL/GenBank/DDBJ whole genome shotgun (WGS) entry which is preliminary data.</text>
</comment>
<reference evidence="1 2" key="1">
    <citation type="journal article" date="2021" name="Elife">
        <title>Chloroplast acquisition without the gene transfer in kleptoplastic sea slugs, Plakobranchus ocellatus.</title>
        <authorList>
            <person name="Maeda T."/>
            <person name="Takahashi S."/>
            <person name="Yoshida T."/>
            <person name="Shimamura S."/>
            <person name="Takaki Y."/>
            <person name="Nagai Y."/>
            <person name="Toyoda A."/>
            <person name="Suzuki Y."/>
            <person name="Arimoto A."/>
            <person name="Ishii H."/>
            <person name="Satoh N."/>
            <person name="Nishiyama T."/>
            <person name="Hasebe M."/>
            <person name="Maruyama T."/>
            <person name="Minagawa J."/>
            <person name="Obokata J."/>
            <person name="Shigenobu S."/>
        </authorList>
    </citation>
    <scope>NUCLEOTIDE SEQUENCE [LARGE SCALE GENOMIC DNA]</scope>
</reference>
<accession>A0AAV3XYX4</accession>
<dbReference type="EMBL" id="BLXT01000264">
    <property type="protein sequence ID" value="GFN75402.1"/>
    <property type="molecule type" value="Genomic_DNA"/>
</dbReference>
<keyword evidence="2" id="KW-1185">Reference proteome</keyword>
<name>A0AAV3XYX4_9GAST</name>
<protein>
    <submittedName>
        <fullName evidence="1">Uncharacterized protein</fullName>
    </submittedName>
</protein>
<dbReference type="AlphaFoldDB" id="A0AAV3XYX4"/>
<evidence type="ECO:0000313" key="2">
    <source>
        <dbReference type="Proteomes" id="UP000735302"/>
    </source>
</evidence>